<dbReference type="PANTHER" id="PTHR30483">
    <property type="entry name" value="LEUCINE-SPECIFIC-BINDING PROTEIN"/>
    <property type="match status" value="1"/>
</dbReference>
<dbReference type="InterPro" id="IPR028081">
    <property type="entry name" value="Leu-bd"/>
</dbReference>
<evidence type="ECO:0000256" key="5">
    <source>
        <dbReference type="SAM" id="SignalP"/>
    </source>
</evidence>
<keyword evidence="8" id="KW-1185">Reference proteome</keyword>
<comment type="similarity">
    <text evidence="1">Belongs to the leucine-binding protein family.</text>
</comment>
<reference evidence="8" key="1">
    <citation type="journal article" date="2009" name="Environ. Microbiol.">
        <title>The genome of Polaromonas naphthalenivorans strain CJ2, isolated from coal tar-contaminated sediment, reveals physiological and metabolic versatility and evolution through extensive horizontal gene transfer.</title>
        <authorList>
            <person name="Yagi J.M."/>
            <person name="Sims D."/>
            <person name="Brettin T."/>
            <person name="Bruce D."/>
            <person name="Madsen E.L."/>
        </authorList>
    </citation>
    <scope>NUCLEOTIDE SEQUENCE [LARGE SCALE GENOMIC DNA]</scope>
    <source>
        <strain evidence="8">CJ2</strain>
    </source>
</reference>
<organism evidence="7 8">
    <name type="scientific">Polaromonas naphthalenivorans (strain CJ2)</name>
    <dbReference type="NCBI Taxonomy" id="365044"/>
    <lineage>
        <taxon>Bacteria</taxon>
        <taxon>Pseudomonadati</taxon>
        <taxon>Pseudomonadota</taxon>
        <taxon>Betaproteobacteria</taxon>
        <taxon>Burkholderiales</taxon>
        <taxon>Comamonadaceae</taxon>
        <taxon>Polaromonas</taxon>
    </lineage>
</organism>
<feature type="signal peptide" evidence="5">
    <location>
        <begin position="1"/>
        <end position="30"/>
    </location>
</feature>
<dbReference type="PANTHER" id="PTHR30483:SF6">
    <property type="entry name" value="PERIPLASMIC BINDING PROTEIN OF ABC TRANSPORTER FOR NATURAL AMINO ACIDS"/>
    <property type="match status" value="1"/>
</dbReference>
<sequence>MFSIQSKIIPTACRLLATSLLGLTAAGALAQTTGGAALVPIQIGVIAPLSGPSADFGVPMLNGVKLAVDEINAAGGFLGRKLELVVKDDGANPDQGRKASEELAAQKITAVIGFCNTGVAAKSLEVFQNSKIPLIIPCATGTQLTAKYPAPDSYIFRTSAKDAVQSSFVVDDIFKRGWTKVAVFADSTAYGESGLKDVTAALASHGLKPVHVARFPIGVKDVTAELKAARDAGANAVFSYSLGPESVAIALGRKELGWKVPQVGAWALSFPAYVNVAKEAAEDTLMAQTFIVEQRGNERRTAFLNGYMAKYKLKSVPASIPAAQAYDSTYLLLYSLFGVRSASLDGPAIKASLENLKKVYYGAVATYDHPFSASDKDAFTANMLLLGMVKGGVVTYAYPADIKRNVFAQRKQ</sequence>
<dbReference type="STRING" id="365044.Pnap_3577"/>
<accession>A1VT95</accession>
<dbReference type="InterPro" id="IPR000709">
    <property type="entry name" value="Leu_Ile_Val-bd"/>
</dbReference>
<feature type="domain" description="Leucine-binding protein" evidence="6">
    <location>
        <begin position="40"/>
        <end position="365"/>
    </location>
</feature>
<dbReference type="Pfam" id="PF13458">
    <property type="entry name" value="Peripla_BP_6"/>
    <property type="match status" value="1"/>
</dbReference>
<dbReference type="CDD" id="cd06335">
    <property type="entry name" value="PBP1_ABC_ligand_binding-like"/>
    <property type="match status" value="1"/>
</dbReference>
<evidence type="ECO:0000256" key="3">
    <source>
        <dbReference type="ARBA" id="ARBA00022729"/>
    </source>
</evidence>
<keyword evidence="3 5" id="KW-0732">Signal</keyword>
<keyword evidence="2" id="KW-0813">Transport</keyword>
<dbReference type="HOGENOM" id="CLU_027128_0_0_4"/>
<evidence type="ECO:0000256" key="1">
    <source>
        <dbReference type="ARBA" id="ARBA00010062"/>
    </source>
</evidence>
<evidence type="ECO:0000256" key="2">
    <source>
        <dbReference type="ARBA" id="ARBA00022448"/>
    </source>
</evidence>
<proteinExistence type="inferred from homology"/>
<evidence type="ECO:0000313" key="8">
    <source>
        <dbReference type="Proteomes" id="UP000000644"/>
    </source>
</evidence>
<dbReference type="eggNOG" id="COG0683">
    <property type="taxonomic scope" value="Bacteria"/>
</dbReference>
<evidence type="ECO:0000259" key="6">
    <source>
        <dbReference type="Pfam" id="PF13458"/>
    </source>
</evidence>
<dbReference type="InterPro" id="IPR051010">
    <property type="entry name" value="BCAA_transport"/>
</dbReference>
<dbReference type="KEGG" id="pna:Pnap_3577"/>
<feature type="chain" id="PRO_5002639263" evidence="5">
    <location>
        <begin position="31"/>
        <end position="412"/>
    </location>
</feature>
<evidence type="ECO:0000313" key="7">
    <source>
        <dbReference type="EMBL" id="ABM38873.1"/>
    </source>
</evidence>
<dbReference type="RefSeq" id="WP_011802943.1">
    <property type="nucleotide sequence ID" value="NC_008781.1"/>
</dbReference>
<dbReference type="SUPFAM" id="SSF53822">
    <property type="entry name" value="Periplasmic binding protein-like I"/>
    <property type="match status" value="1"/>
</dbReference>
<dbReference type="EMBL" id="CP000529">
    <property type="protein sequence ID" value="ABM38873.1"/>
    <property type="molecule type" value="Genomic_DNA"/>
</dbReference>
<protein>
    <submittedName>
        <fullName evidence="7">Amino acid/amide ABC transporter substrate-binding protein, HAAT family</fullName>
    </submittedName>
</protein>
<keyword evidence="4" id="KW-0029">Amino-acid transport</keyword>
<dbReference type="PRINTS" id="PR00337">
    <property type="entry name" value="LEUILEVALBP"/>
</dbReference>
<dbReference type="InterPro" id="IPR028082">
    <property type="entry name" value="Peripla_BP_I"/>
</dbReference>
<dbReference type="AlphaFoldDB" id="A1VT95"/>
<gene>
    <name evidence="7" type="ordered locus">Pnap_3577</name>
</gene>
<dbReference type="GO" id="GO:0006865">
    <property type="term" value="P:amino acid transport"/>
    <property type="evidence" value="ECO:0007669"/>
    <property type="project" value="UniProtKB-KW"/>
</dbReference>
<name>A1VT95_POLNA</name>
<dbReference type="Proteomes" id="UP000000644">
    <property type="component" value="Chromosome"/>
</dbReference>
<evidence type="ECO:0000256" key="4">
    <source>
        <dbReference type="ARBA" id="ARBA00022970"/>
    </source>
</evidence>
<dbReference type="Gene3D" id="3.40.50.2300">
    <property type="match status" value="2"/>
</dbReference>
<dbReference type="OrthoDB" id="5290698at2"/>